<name>A0A133VJT4_9EURY</name>
<reference evidence="1 2" key="1">
    <citation type="journal article" date="2016" name="Sci. Rep.">
        <title>Metabolic traits of an uncultured archaeal lineage -MSBL1- from brine pools of the Red Sea.</title>
        <authorList>
            <person name="Mwirichia R."/>
            <person name="Alam I."/>
            <person name="Rashid M."/>
            <person name="Vinu M."/>
            <person name="Ba-Alawi W."/>
            <person name="Anthony Kamau A."/>
            <person name="Kamanda Ngugi D."/>
            <person name="Goker M."/>
            <person name="Klenk H.P."/>
            <person name="Bajic V."/>
            <person name="Stingl U."/>
        </authorList>
    </citation>
    <scope>NUCLEOTIDE SEQUENCE [LARGE SCALE GENOMIC DNA]</scope>
    <source>
        <strain evidence="1">SCGC-AAA382A20</strain>
    </source>
</reference>
<organism evidence="1 2">
    <name type="scientific">candidate division MSBL1 archaeon SCGC-AAA382A20</name>
    <dbReference type="NCBI Taxonomy" id="1698280"/>
    <lineage>
        <taxon>Archaea</taxon>
        <taxon>Methanobacteriati</taxon>
        <taxon>Methanobacteriota</taxon>
        <taxon>candidate division MSBL1</taxon>
    </lineage>
</organism>
<sequence length="59" mass="6809">MNIKVEVDGKKLVINKFVRKVLTSVITSAVSTLQVKKEDPEKREEIGEDWQNILIEIKK</sequence>
<evidence type="ECO:0000313" key="2">
    <source>
        <dbReference type="Proteomes" id="UP000070263"/>
    </source>
</evidence>
<dbReference type="AlphaFoldDB" id="A0A133VJT4"/>
<comment type="caution">
    <text evidence="1">The sequence shown here is derived from an EMBL/GenBank/DDBJ whole genome shotgun (WGS) entry which is preliminary data.</text>
</comment>
<evidence type="ECO:0000313" key="1">
    <source>
        <dbReference type="EMBL" id="KXB06702.1"/>
    </source>
</evidence>
<dbReference type="Proteomes" id="UP000070263">
    <property type="component" value="Unassembled WGS sequence"/>
</dbReference>
<keyword evidence="2" id="KW-1185">Reference proteome</keyword>
<proteinExistence type="predicted"/>
<protein>
    <submittedName>
        <fullName evidence="1">Uncharacterized protein</fullName>
    </submittedName>
</protein>
<accession>A0A133VJT4</accession>
<gene>
    <name evidence="1" type="ORF">AKJ51_03105</name>
</gene>
<dbReference type="EMBL" id="LHYE01000034">
    <property type="protein sequence ID" value="KXB06702.1"/>
    <property type="molecule type" value="Genomic_DNA"/>
</dbReference>